<accession>X1P530</accession>
<organism evidence="1">
    <name type="scientific">marine sediment metagenome</name>
    <dbReference type="NCBI Taxonomy" id="412755"/>
    <lineage>
        <taxon>unclassified sequences</taxon>
        <taxon>metagenomes</taxon>
        <taxon>ecological metagenomes</taxon>
    </lineage>
</organism>
<feature type="non-terminal residue" evidence="1">
    <location>
        <position position="1"/>
    </location>
</feature>
<dbReference type="AlphaFoldDB" id="X1P530"/>
<reference evidence="1" key="1">
    <citation type="journal article" date="2014" name="Front. Microbiol.">
        <title>High frequency of phylogenetically diverse reductive dehalogenase-homologous genes in deep subseafloor sedimentary metagenomes.</title>
        <authorList>
            <person name="Kawai M."/>
            <person name="Futagami T."/>
            <person name="Toyoda A."/>
            <person name="Takaki Y."/>
            <person name="Nishi S."/>
            <person name="Hori S."/>
            <person name="Arai W."/>
            <person name="Tsubouchi T."/>
            <person name="Morono Y."/>
            <person name="Uchiyama I."/>
            <person name="Ito T."/>
            <person name="Fujiyama A."/>
            <person name="Inagaki F."/>
            <person name="Takami H."/>
        </authorList>
    </citation>
    <scope>NUCLEOTIDE SEQUENCE</scope>
    <source>
        <strain evidence="1">Expedition CK06-06</strain>
    </source>
</reference>
<protein>
    <submittedName>
        <fullName evidence="1">Uncharacterized protein</fullName>
    </submittedName>
</protein>
<comment type="caution">
    <text evidence="1">The sequence shown here is derived from an EMBL/GenBank/DDBJ whole genome shotgun (WGS) entry which is preliminary data.</text>
</comment>
<evidence type="ECO:0000313" key="1">
    <source>
        <dbReference type="EMBL" id="GAI37551.1"/>
    </source>
</evidence>
<name>X1P530_9ZZZZ</name>
<gene>
    <name evidence="1" type="ORF">S06H3_49737</name>
</gene>
<proteinExistence type="predicted"/>
<dbReference type="EMBL" id="BARV01031428">
    <property type="protein sequence ID" value="GAI37551.1"/>
    <property type="molecule type" value="Genomic_DNA"/>
</dbReference>
<sequence>FILPNYSIYEHYPGTEIYSNMSKYENLYGTQFLLKKMVEHKEKSKDGFKINKAF</sequence>